<evidence type="ECO:0000313" key="2">
    <source>
        <dbReference type="EMBL" id="AAF25535.1"/>
    </source>
</evidence>
<accession>Q9RGW4</accession>
<dbReference type="AlphaFoldDB" id="Q9RGW4"/>
<reference evidence="2" key="2">
    <citation type="submission" date="1998-11" db="EMBL/GenBank/DDBJ databases">
        <title>Cloning of sodN gene and its flanking regions in Streptomyces coelicolor A3(2).</title>
        <authorList>
            <person name="Chung H.-J."/>
            <person name="Choi J.-H."/>
            <person name="Kim E.-J."/>
            <person name="Suh B."/>
            <person name="Roe J.-H."/>
        </authorList>
    </citation>
    <scope>NUCLEOTIDE SEQUENCE</scope>
    <source>
        <strain evidence="2">A3</strain>
    </source>
</reference>
<sequence length="116" mass="12482">MAANPAVALEGWSARCMCHSGLPSSVRWSWPEICGLTGNSRSSEFSRSTARVSSPPSAASKTARSRPRTERNRVTSASDARRAADWLAPKSSRTASTEVRESCPRDGSSVLTRRTA</sequence>
<feature type="compositionally biased region" description="Basic and acidic residues" evidence="1">
    <location>
        <begin position="67"/>
        <end position="84"/>
    </location>
</feature>
<reference evidence="2" key="1">
    <citation type="journal article" date="1998" name="Mol. Microbiol.">
        <title>Transcriptional and post-transcriptional regulation by nickel of sodN gene encoding nickel-containing superoxide dismutase from Streptomyces coelicolor Muller.</title>
        <authorList>
            <person name="Kim E.-J."/>
            <person name="Chung H.-J."/>
            <person name="Suh B."/>
            <person name="Hah Y.C."/>
            <person name="Roe J.-H."/>
        </authorList>
    </citation>
    <scope>NUCLEOTIDE SEQUENCE</scope>
    <source>
        <strain evidence="2">A3</strain>
    </source>
</reference>
<evidence type="ECO:0000256" key="1">
    <source>
        <dbReference type="SAM" id="MobiDB-lite"/>
    </source>
</evidence>
<feature type="compositionally biased region" description="Polar residues" evidence="1">
    <location>
        <begin position="37"/>
        <end position="62"/>
    </location>
</feature>
<protein>
    <submittedName>
        <fullName evidence="2">Uncharacterized protein</fullName>
    </submittedName>
</protein>
<proteinExistence type="predicted"/>
<name>Q9RGW4_STRCO</name>
<organism evidence="2">
    <name type="scientific">Streptomyces coelicolor (strain ATCC BAA-471 / A3(2) / M145)</name>
    <dbReference type="NCBI Taxonomy" id="100226"/>
    <lineage>
        <taxon>Bacteria</taxon>
        <taxon>Bacillati</taxon>
        <taxon>Actinomycetota</taxon>
        <taxon>Actinomycetes</taxon>
        <taxon>Kitasatosporales</taxon>
        <taxon>Streptomycetaceae</taxon>
        <taxon>Streptomyces</taxon>
        <taxon>Streptomyces albidoflavus group</taxon>
    </lineage>
</organism>
<dbReference type="EMBL" id="AF104994">
    <property type="protein sequence ID" value="AAF25535.1"/>
    <property type="molecule type" value="Genomic_DNA"/>
</dbReference>
<feature type="region of interest" description="Disordered" evidence="1">
    <location>
        <begin position="37"/>
        <end position="116"/>
    </location>
</feature>